<dbReference type="RefSeq" id="WP_378142785.1">
    <property type="nucleotide sequence ID" value="NZ_JBHSEF010000026.1"/>
</dbReference>
<accession>A0ABV8UY23</accession>
<keyword evidence="2" id="KW-1185">Reference proteome</keyword>
<dbReference type="Gene3D" id="1.10.510.10">
    <property type="entry name" value="Transferase(Phosphotransferase) domain 1"/>
    <property type="match status" value="1"/>
</dbReference>
<gene>
    <name evidence="1" type="ORF">ACFO0S_14370</name>
</gene>
<evidence type="ECO:0000313" key="1">
    <source>
        <dbReference type="EMBL" id="MFC4356242.1"/>
    </source>
</evidence>
<dbReference type="EMBL" id="JBHSEF010000026">
    <property type="protein sequence ID" value="MFC4356242.1"/>
    <property type="molecule type" value="Genomic_DNA"/>
</dbReference>
<dbReference type="Pfam" id="PF04655">
    <property type="entry name" value="APH_6_hur"/>
    <property type="match status" value="1"/>
</dbReference>
<comment type="caution">
    <text evidence="1">The sequence shown here is derived from an EMBL/GenBank/DDBJ whole genome shotgun (WGS) entry which is preliminary data.</text>
</comment>
<proteinExistence type="predicted"/>
<evidence type="ECO:0000313" key="2">
    <source>
        <dbReference type="Proteomes" id="UP001595733"/>
    </source>
</evidence>
<dbReference type="SUPFAM" id="SSF56112">
    <property type="entry name" value="Protein kinase-like (PK-like)"/>
    <property type="match status" value="1"/>
</dbReference>
<reference evidence="2" key="1">
    <citation type="journal article" date="2019" name="Int. J. Syst. Evol. Microbiol.">
        <title>The Global Catalogue of Microorganisms (GCM) 10K type strain sequencing project: providing services to taxonomists for standard genome sequencing and annotation.</title>
        <authorList>
            <consortium name="The Broad Institute Genomics Platform"/>
            <consortium name="The Broad Institute Genome Sequencing Center for Infectious Disease"/>
            <person name="Wu L."/>
            <person name="Ma J."/>
        </authorList>
    </citation>
    <scope>NUCLEOTIDE SEQUENCE [LARGE SCALE GENOMIC DNA]</scope>
    <source>
        <strain evidence="2">CCUG 50353</strain>
    </source>
</reference>
<name>A0ABV8UY23_9BACL</name>
<dbReference type="Proteomes" id="UP001595733">
    <property type="component" value="Unassembled WGS sequence"/>
</dbReference>
<protein>
    <submittedName>
        <fullName evidence="1">Aminoglycoside phosphotransferase family protein</fullName>
    </submittedName>
</protein>
<sequence>MNFNERIKAAFGERGERWLETLPERIQKITAVEGISSVQPFTNLSYNYVARALRSDESVVLKIGLPGYDFNNEILALQTFPKDAIASLVSANSIEGYYIMESISPGEPLNVKFSDTRTNVRIFVEQWGRLHQTSSLQEKQTTHELPHINVWFEVLMNKTDHVPTNWLDTARAAQQRLNQLNQDTILHGDMHHENILWDETRGFTIIDPKGVIGHAYYDCVQFLFNKNESVEEFAEKVKLLSDEYNFDQQELLDAIKALGMVYLLWAYEDKDPEAKERYNMMKWVMGN</sequence>
<dbReference type="InterPro" id="IPR011009">
    <property type="entry name" value="Kinase-like_dom_sf"/>
</dbReference>
<dbReference type="InterPro" id="IPR006748">
    <property type="entry name" value="NH2Glyco/OHUrea_AB-resist_kin"/>
</dbReference>
<organism evidence="1 2">
    <name type="scientific">Chryseomicrobium palamuruense</name>
    <dbReference type="NCBI Taxonomy" id="682973"/>
    <lineage>
        <taxon>Bacteria</taxon>
        <taxon>Bacillati</taxon>
        <taxon>Bacillota</taxon>
        <taxon>Bacilli</taxon>
        <taxon>Bacillales</taxon>
        <taxon>Caryophanaceae</taxon>
        <taxon>Chryseomicrobium</taxon>
    </lineage>
</organism>